<gene>
    <name evidence="1" type="ORF">FILTAD_02868</name>
</gene>
<organism evidence="1 2">
    <name type="scientific">Filibacter tadaridae</name>
    <dbReference type="NCBI Taxonomy" id="2483811"/>
    <lineage>
        <taxon>Bacteria</taxon>
        <taxon>Bacillati</taxon>
        <taxon>Bacillota</taxon>
        <taxon>Bacilli</taxon>
        <taxon>Bacillales</taxon>
        <taxon>Caryophanaceae</taxon>
        <taxon>Filibacter</taxon>
    </lineage>
</organism>
<dbReference type="InterPro" id="IPR024096">
    <property type="entry name" value="NO_sig/Golgi_transp_ligand-bd"/>
</dbReference>
<reference evidence="1 2" key="1">
    <citation type="submission" date="2018-11" db="EMBL/GenBank/DDBJ databases">
        <authorList>
            <person name="Criscuolo A."/>
        </authorList>
    </citation>
    <scope>NUCLEOTIDE SEQUENCE [LARGE SCALE GENOMIC DNA]</scope>
    <source>
        <strain evidence="1">ATB-66</strain>
    </source>
</reference>
<dbReference type="SUPFAM" id="SSF111126">
    <property type="entry name" value="Ligand-binding domain in the NO signalling and Golgi transport"/>
    <property type="match status" value="1"/>
</dbReference>
<name>A0A3P5XDD3_9BACL</name>
<evidence type="ECO:0000313" key="1">
    <source>
        <dbReference type="EMBL" id="VDC32694.1"/>
    </source>
</evidence>
<dbReference type="Gene3D" id="3.30.1380.20">
    <property type="entry name" value="Trafficking protein particle complex subunit 3"/>
    <property type="match status" value="1"/>
</dbReference>
<accession>A0A3P5XDD3</accession>
<keyword evidence="2" id="KW-1185">Reference proteome</keyword>
<dbReference type="InterPro" id="IPR019642">
    <property type="entry name" value="DUF2507"/>
</dbReference>
<evidence type="ECO:0000313" key="2">
    <source>
        <dbReference type="Proteomes" id="UP000270468"/>
    </source>
</evidence>
<proteinExistence type="predicted"/>
<dbReference type="Proteomes" id="UP000270468">
    <property type="component" value="Unassembled WGS sequence"/>
</dbReference>
<dbReference type="RefSeq" id="WP_124071655.1">
    <property type="nucleotide sequence ID" value="NZ_CBCRXF010000002.1"/>
</dbReference>
<sequence>MKNAYNSPTQFGYEILRDFVLPSILGPHEDEILYWTGKDVARKFPVFTIDELPTFFMEAGWGQLTLKSSVKDEAFYLMDMAQTNNQSRSCHLEAGFLAEQYQKLNGFLTECFGEKKLADGHVQFHVKWDLKEKC</sequence>
<evidence type="ECO:0008006" key="3">
    <source>
        <dbReference type="Google" id="ProtNLM"/>
    </source>
</evidence>
<protein>
    <recommendedName>
        <fullName evidence="3">DUF2507 domain-containing protein</fullName>
    </recommendedName>
</protein>
<dbReference type="Pfam" id="PF10702">
    <property type="entry name" value="DUF2507"/>
    <property type="match status" value="1"/>
</dbReference>
<dbReference type="OrthoDB" id="2965348at2"/>
<dbReference type="AlphaFoldDB" id="A0A3P5XDD3"/>
<dbReference type="EMBL" id="UXAV01000044">
    <property type="protein sequence ID" value="VDC32694.1"/>
    <property type="molecule type" value="Genomic_DNA"/>
</dbReference>